<proteinExistence type="predicted"/>
<gene>
    <name evidence="1" type="ORF">BACVE_002777</name>
</gene>
<dbReference type="KEGG" id="bmp:NG74_02888"/>
<dbReference type="AlphaFoldDB" id="A0A172XLN1"/>
<name>A0A172XLN1_BACVE</name>
<protein>
    <submittedName>
        <fullName evidence="1">Uncharacterized protein</fullName>
    </submittedName>
</protein>
<organism evidence="1 2">
    <name type="scientific">Bacillus velezensis</name>
    <dbReference type="NCBI Taxonomy" id="492670"/>
    <lineage>
        <taxon>Bacteria</taxon>
        <taxon>Bacillati</taxon>
        <taxon>Bacillota</taxon>
        <taxon>Bacilli</taxon>
        <taxon>Bacillales</taxon>
        <taxon>Bacillaceae</taxon>
        <taxon>Bacillus</taxon>
        <taxon>Bacillus amyloliquefaciens group</taxon>
    </lineage>
</organism>
<dbReference type="STRING" id="1155777.BANAU_2960"/>
<evidence type="ECO:0000313" key="1">
    <source>
        <dbReference type="EMBL" id="QOY27739.1"/>
    </source>
</evidence>
<sequence length="64" mass="7501">MNILRIIFSSVPYVMFVIILSRHLGFEFAKTYYWWFAAFFVIGLIGKFAMHLAAKKKPLKKETA</sequence>
<accession>A0A2D3DS29</accession>
<dbReference type="Proteomes" id="UP000587477">
    <property type="component" value="Chromosome"/>
</dbReference>
<dbReference type="GeneID" id="76428267"/>
<reference evidence="2" key="1">
    <citation type="submission" date="2020-10" db="EMBL/GenBank/DDBJ databases">
        <title>Complete genome sequence of Bacillus velezensis NST6.</title>
        <authorList>
            <person name="Choi J."/>
        </authorList>
    </citation>
    <scope>NUCLEOTIDE SEQUENCE [LARGE SCALE GENOMIC DNA]</scope>
    <source>
        <strain evidence="2">NST6</strain>
    </source>
</reference>
<accession>A0A172XLN1</accession>
<evidence type="ECO:0000313" key="2">
    <source>
        <dbReference type="Proteomes" id="UP000587477"/>
    </source>
</evidence>
<dbReference type="RefSeq" id="WP_003152265.1">
    <property type="nucleotide sequence ID" value="NZ_AP018402.1"/>
</dbReference>
<dbReference type="EMBL" id="CP063687">
    <property type="protein sequence ID" value="QOY27739.1"/>
    <property type="molecule type" value="Genomic_DNA"/>
</dbReference>